<accession>A0A0L9UKE9</accession>
<evidence type="ECO:0000256" key="1">
    <source>
        <dbReference type="SAM" id="MobiDB-lite"/>
    </source>
</evidence>
<feature type="region of interest" description="Disordered" evidence="1">
    <location>
        <begin position="1"/>
        <end position="23"/>
    </location>
</feature>
<gene>
    <name evidence="2" type="ORF">LR48_Vigan05g077000</name>
</gene>
<feature type="compositionally biased region" description="Basic and acidic residues" evidence="1">
    <location>
        <begin position="9"/>
        <end position="19"/>
    </location>
</feature>
<organism evidence="2 3">
    <name type="scientific">Phaseolus angularis</name>
    <name type="common">Azuki bean</name>
    <name type="synonym">Vigna angularis</name>
    <dbReference type="NCBI Taxonomy" id="3914"/>
    <lineage>
        <taxon>Eukaryota</taxon>
        <taxon>Viridiplantae</taxon>
        <taxon>Streptophyta</taxon>
        <taxon>Embryophyta</taxon>
        <taxon>Tracheophyta</taxon>
        <taxon>Spermatophyta</taxon>
        <taxon>Magnoliopsida</taxon>
        <taxon>eudicotyledons</taxon>
        <taxon>Gunneridae</taxon>
        <taxon>Pentapetalae</taxon>
        <taxon>rosids</taxon>
        <taxon>fabids</taxon>
        <taxon>Fabales</taxon>
        <taxon>Fabaceae</taxon>
        <taxon>Papilionoideae</taxon>
        <taxon>50 kb inversion clade</taxon>
        <taxon>NPAAA clade</taxon>
        <taxon>indigoferoid/millettioid clade</taxon>
        <taxon>Phaseoleae</taxon>
        <taxon>Vigna</taxon>
    </lineage>
</organism>
<name>A0A0L9UKE9_PHAAN</name>
<proteinExistence type="predicted"/>
<dbReference type="AlphaFoldDB" id="A0A0L9UKE9"/>
<feature type="region of interest" description="Disordered" evidence="1">
    <location>
        <begin position="64"/>
        <end position="118"/>
    </location>
</feature>
<protein>
    <submittedName>
        <fullName evidence="2">Uncharacterized protein</fullName>
    </submittedName>
</protein>
<dbReference type="Gramene" id="KOM43166">
    <property type="protein sequence ID" value="KOM43166"/>
    <property type="gene ID" value="LR48_Vigan05g077000"/>
</dbReference>
<reference evidence="3" key="1">
    <citation type="journal article" date="2015" name="Proc. Natl. Acad. Sci. U.S.A.">
        <title>Genome sequencing of adzuki bean (Vigna angularis) provides insight into high starch and low fat accumulation and domestication.</title>
        <authorList>
            <person name="Yang K."/>
            <person name="Tian Z."/>
            <person name="Chen C."/>
            <person name="Luo L."/>
            <person name="Zhao B."/>
            <person name="Wang Z."/>
            <person name="Yu L."/>
            <person name="Li Y."/>
            <person name="Sun Y."/>
            <person name="Li W."/>
            <person name="Chen Y."/>
            <person name="Li Y."/>
            <person name="Zhang Y."/>
            <person name="Ai D."/>
            <person name="Zhao J."/>
            <person name="Shang C."/>
            <person name="Ma Y."/>
            <person name="Wu B."/>
            <person name="Wang M."/>
            <person name="Gao L."/>
            <person name="Sun D."/>
            <person name="Zhang P."/>
            <person name="Guo F."/>
            <person name="Wang W."/>
            <person name="Li Y."/>
            <person name="Wang J."/>
            <person name="Varshney R.K."/>
            <person name="Wang J."/>
            <person name="Ling H.Q."/>
            <person name="Wan P."/>
        </authorList>
    </citation>
    <scope>NUCLEOTIDE SEQUENCE</scope>
    <source>
        <strain evidence="3">cv. Jingnong 6</strain>
    </source>
</reference>
<evidence type="ECO:0000313" key="2">
    <source>
        <dbReference type="EMBL" id="KOM43166.1"/>
    </source>
</evidence>
<dbReference type="EMBL" id="CM003375">
    <property type="protein sequence ID" value="KOM43166.1"/>
    <property type="molecule type" value="Genomic_DNA"/>
</dbReference>
<feature type="compositionally biased region" description="Basic residues" evidence="1">
    <location>
        <begin position="80"/>
        <end position="101"/>
    </location>
</feature>
<sequence>MRQSGGDAGEERTLEREIGEPIAAASVAAVSASGGGDYGVRRGREFLCGGWLCRQLRRRPASLVLSSKEEKRRSPGQHGGRARPRGDSRKRRRSLLSARRRGREEPDSRAGDDLDGERRCWQRPGSRLTVAGLAETAVRARRNREEGENFPRTKRKRKIRRRLRWRLVAGVALD</sequence>
<evidence type="ECO:0000313" key="3">
    <source>
        <dbReference type="Proteomes" id="UP000053144"/>
    </source>
</evidence>
<dbReference type="Proteomes" id="UP000053144">
    <property type="component" value="Chromosome 5"/>
</dbReference>
<feature type="compositionally biased region" description="Basic and acidic residues" evidence="1">
    <location>
        <begin position="102"/>
        <end position="118"/>
    </location>
</feature>